<dbReference type="PANTHER" id="PTHR23117">
    <property type="entry name" value="GUANYLATE KINASE-RELATED"/>
    <property type="match status" value="1"/>
</dbReference>
<evidence type="ECO:0000256" key="5">
    <source>
        <dbReference type="ARBA" id="ARBA00022741"/>
    </source>
</evidence>
<feature type="binding site" evidence="9">
    <location>
        <begin position="12"/>
        <end position="19"/>
    </location>
    <ligand>
        <name>ATP</name>
        <dbReference type="ChEBI" id="CHEBI:30616"/>
    </ligand>
</feature>
<keyword evidence="5 9" id="KW-0547">Nucleotide-binding</keyword>
<dbReference type="GO" id="GO:0005524">
    <property type="term" value="F:ATP binding"/>
    <property type="evidence" value="ECO:0007669"/>
    <property type="project" value="UniProtKB-UniRule"/>
</dbReference>
<dbReference type="HAMAP" id="MF_00328">
    <property type="entry name" value="Guanylate_kinase"/>
    <property type="match status" value="1"/>
</dbReference>
<dbReference type="FunFam" id="3.30.63.10:FF:000002">
    <property type="entry name" value="Guanylate kinase 1"/>
    <property type="match status" value="1"/>
</dbReference>
<protein>
    <recommendedName>
        <fullName evidence="3 9">Guanylate kinase</fullName>
        <ecNumber evidence="2 9">2.7.4.8</ecNumber>
    </recommendedName>
    <alternativeName>
        <fullName evidence="8 9">GMP kinase</fullName>
    </alternativeName>
</protein>
<comment type="catalytic activity">
    <reaction evidence="9">
        <text>GMP + ATP = GDP + ADP</text>
        <dbReference type="Rhea" id="RHEA:20780"/>
        <dbReference type="ChEBI" id="CHEBI:30616"/>
        <dbReference type="ChEBI" id="CHEBI:58115"/>
        <dbReference type="ChEBI" id="CHEBI:58189"/>
        <dbReference type="ChEBI" id="CHEBI:456216"/>
        <dbReference type="EC" id="2.7.4.8"/>
    </reaction>
</comment>
<dbReference type="GO" id="GO:0005829">
    <property type="term" value="C:cytosol"/>
    <property type="evidence" value="ECO:0007669"/>
    <property type="project" value="TreeGrafter"/>
</dbReference>
<dbReference type="PANTHER" id="PTHR23117:SF13">
    <property type="entry name" value="GUANYLATE KINASE"/>
    <property type="match status" value="1"/>
</dbReference>
<dbReference type="InterPro" id="IPR020590">
    <property type="entry name" value="Guanylate_kinase_CS"/>
</dbReference>
<dbReference type="EC" id="2.7.4.8" evidence="2 9"/>
<dbReference type="Gene3D" id="3.30.63.10">
    <property type="entry name" value="Guanylate Kinase phosphate binding domain"/>
    <property type="match status" value="1"/>
</dbReference>
<reference evidence="11 12" key="1">
    <citation type="submission" date="2020-08" db="EMBL/GenBank/DDBJ databases">
        <title>Genomic Encyclopedia of Type Strains, Phase III (KMG-III): the genomes of soil and plant-associated and newly described type strains.</title>
        <authorList>
            <person name="Whitman W."/>
        </authorList>
    </citation>
    <scope>NUCLEOTIDE SEQUENCE [LARGE SCALE GENOMIC DNA]</scope>
    <source>
        <strain evidence="11 12">CECT 8571</strain>
    </source>
</reference>
<evidence type="ECO:0000256" key="2">
    <source>
        <dbReference type="ARBA" id="ARBA00012961"/>
    </source>
</evidence>
<dbReference type="PROSITE" id="PS50052">
    <property type="entry name" value="GUANYLATE_KINASE_2"/>
    <property type="match status" value="1"/>
</dbReference>
<dbReference type="EMBL" id="JACHXZ010000004">
    <property type="protein sequence ID" value="MBB3169873.1"/>
    <property type="molecule type" value="Genomic_DNA"/>
</dbReference>
<sequence>MQTRGNLFTVSAPSGAGKTSLVTALVDGLDGIRVSVSHTTRAKRPGEVDGVNYHFVSQDQFKEMLAEAAFLEHAQVFTNYYGTSKFWVEEQLASGVDVILEIDWQGAAQVRRLIPDTLGVFILPPSREALHQRLNGRGQDSAEVIDARMKEAINEMSHYVEADYLIINDDFDTALAEFKALIISQRLKQARQNERHRRLLADLLS</sequence>
<comment type="subcellular location">
    <subcellularLocation>
        <location evidence="9">Cytoplasm</location>
    </subcellularLocation>
</comment>
<dbReference type="SUPFAM" id="SSF52540">
    <property type="entry name" value="P-loop containing nucleoside triphosphate hydrolases"/>
    <property type="match status" value="1"/>
</dbReference>
<evidence type="ECO:0000313" key="12">
    <source>
        <dbReference type="Proteomes" id="UP000559987"/>
    </source>
</evidence>
<name>A0A839UQ15_9GAMM</name>
<keyword evidence="4 9" id="KW-0808">Transferase</keyword>
<evidence type="ECO:0000256" key="4">
    <source>
        <dbReference type="ARBA" id="ARBA00022679"/>
    </source>
</evidence>
<organism evidence="11 12">
    <name type="scientific">Simiduia aestuariiviva</name>
    <dbReference type="NCBI Taxonomy" id="1510459"/>
    <lineage>
        <taxon>Bacteria</taxon>
        <taxon>Pseudomonadati</taxon>
        <taxon>Pseudomonadota</taxon>
        <taxon>Gammaproteobacteria</taxon>
        <taxon>Cellvibrionales</taxon>
        <taxon>Cellvibrionaceae</taxon>
        <taxon>Simiduia</taxon>
    </lineage>
</organism>
<comment type="function">
    <text evidence="9">Essential for recycling GMP and indirectly, cGMP.</text>
</comment>
<dbReference type="InterPro" id="IPR017665">
    <property type="entry name" value="Guanylate_kinase"/>
</dbReference>
<evidence type="ECO:0000256" key="3">
    <source>
        <dbReference type="ARBA" id="ARBA00016296"/>
    </source>
</evidence>
<dbReference type="PROSITE" id="PS00856">
    <property type="entry name" value="GUANYLATE_KINASE_1"/>
    <property type="match status" value="1"/>
</dbReference>
<dbReference type="InterPro" id="IPR008144">
    <property type="entry name" value="Guanylate_kin-like_dom"/>
</dbReference>
<dbReference type="InterPro" id="IPR027417">
    <property type="entry name" value="P-loop_NTPase"/>
</dbReference>
<evidence type="ECO:0000259" key="10">
    <source>
        <dbReference type="PROSITE" id="PS50052"/>
    </source>
</evidence>
<dbReference type="AlphaFoldDB" id="A0A839UQ15"/>
<dbReference type="Proteomes" id="UP000559987">
    <property type="component" value="Unassembled WGS sequence"/>
</dbReference>
<proteinExistence type="inferred from homology"/>
<dbReference type="Pfam" id="PF00625">
    <property type="entry name" value="Guanylate_kin"/>
    <property type="match status" value="1"/>
</dbReference>
<evidence type="ECO:0000256" key="7">
    <source>
        <dbReference type="ARBA" id="ARBA00022840"/>
    </source>
</evidence>
<dbReference type="SMART" id="SM00072">
    <property type="entry name" value="GuKc"/>
    <property type="match status" value="1"/>
</dbReference>
<gene>
    <name evidence="9" type="primary">gmk</name>
    <name evidence="11" type="ORF">FHS30_003086</name>
</gene>
<accession>A0A839UQ15</accession>
<dbReference type="InterPro" id="IPR008145">
    <property type="entry name" value="GK/Ca_channel_bsu"/>
</dbReference>
<keyword evidence="9" id="KW-0963">Cytoplasm</keyword>
<dbReference type="Gene3D" id="3.40.50.300">
    <property type="entry name" value="P-loop containing nucleotide triphosphate hydrolases"/>
    <property type="match status" value="1"/>
</dbReference>
<dbReference type="NCBIfam" id="TIGR03263">
    <property type="entry name" value="guanyl_kin"/>
    <property type="match status" value="1"/>
</dbReference>
<keyword evidence="6 9" id="KW-0418">Kinase</keyword>
<evidence type="ECO:0000256" key="8">
    <source>
        <dbReference type="ARBA" id="ARBA00030128"/>
    </source>
</evidence>
<feature type="domain" description="Guanylate kinase-like" evidence="10">
    <location>
        <begin position="5"/>
        <end position="183"/>
    </location>
</feature>
<dbReference type="GO" id="GO:0004385">
    <property type="term" value="F:GMP kinase activity"/>
    <property type="evidence" value="ECO:0007669"/>
    <property type="project" value="UniProtKB-UniRule"/>
</dbReference>
<evidence type="ECO:0000256" key="6">
    <source>
        <dbReference type="ARBA" id="ARBA00022777"/>
    </source>
</evidence>
<dbReference type="CDD" id="cd00071">
    <property type="entry name" value="GMPK"/>
    <property type="match status" value="1"/>
</dbReference>
<comment type="similarity">
    <text evidence="1 9">Belongs to the guanylate kinase family.</text>
</comment>
<evidence type="ECO:0000256" key="1">
    <source>
        <dbReference type="ARBA" id="ARBA00005790"/>
    </source>
</evidence>
<evidence type="ECO:0000313" key="11">
    <source>
        <dbReference type="EMBL" id="MBB3169873.1"/>
    </source>
</evidence>
<comment type="caution">
    <text evidence="11">The sequence shown here is derived from an EMBL/GenBank/DDBJ whole genome shotgun (WGS) entry which is preliminary data.</text>
</comment>
<dbReference type="RefSeq" id="WP_183911356.1">
    <property type="nucleotide sequence ID" value="NZ_JACHXZ010000004.1"/>
</dbReference>
<keyword evidence="7 9" id="KW-0067">ATP-binding</keyword>
<keyword evidence="12" id="KW-1185">Reference proteome</keyword>
<evidence type="ECO:0000256" key="9">
    <source>
        <dbReference type="HAMAP-Rule" id="MF_00328"/>
    </source>
</evidence>